<sequence length="67" mass="7827">MKAATAPGPGHVSVDFLQAGGYCLERILAEHLTYYLQKERISDQWNTTHLHMKEDREDLWTTVRYAY</sequence>
<evidence type="ECO:0000313" key="1">
    <source>
        <dbReference type="EMBL" id="VDM75839.1"/>
    </source>
</evidence>
<dbReference type="AlphaFoldDB" id="A0A3P7J7F0"/>
<evidence type="ECO:0000313" key="2">
    <source>
        <dbReference type="Proteomes" id="UP000270094"/>
    </source>
</evidence>
<accession>A0A3P7J7F0</accession>
<name>A0A3P7J7F0_STRVU</name>
<protein>
    <submittedName>
        <fullName evidence="1">Uncharacterized protein</fullName>
    </submittedName>
</protein>
<gene>
    <name evidence="1" type="ORF">SVUK_LOCUS10837</name>
</gene>
<keyword evidence="2" id="KW-1185">Reference proteome</keyword>
<dbReference type="EMBL" id="UYYB01095920">
    <property type="protein sequence ID" value="VDM75839.1"/>
    <property type="molecule type" value="Genomic_DNA"/>
</dbReference>
<proteinExistence type="predicted"/>
<organism evidence="1 2">
    <name type="scientific">Strongylus vulgaris</name>
    <name type="common">Blood worm</name>
    <dbReference type="NCBI Taxonomy" id="40348"/>
    <lineage>
        <taxon>Eukaryota</taxon>
        <taxon>Metazoa</taxon>
        <taxon>Ecdysozoa</taxon>
        <taxon>Nematoda</taxon>
        <taxon>Chromadorea</taxon>
        <taxon>Rhabditida</taxon>
        <taxon>Rhabditina</taxon>
        <taxon>Rhabditomorpha</taxon>
        <taxon>Strongyloidea</taxon>
        <taxon>Strongylidae</taxon>
        <taxon>Strongylus</taxon>
    </lineage>
</organism>
<reference evidence="1 2" key="1">
    <citation type="submission" date="2018-11" db="EMBL/GenBank/DDBJ databases">
        <authorList>
            <consortium name="Pathogen Informatics"/>
        </authorList>
    </citation>
    <scope>NUCLEOTIDE SEQUENCE [LARGE SCALE GENOMIC DNA]</scope>
</reference>
<dbReference type="Proteomes" id="UP000270094">
    <property type="component" value="Unassembled WGS sequence"/>
</dbReference>